<dbReference type="GO" id="GO:0016787">
    <property type="term" value="F:hydrolase activity"/>
    <property type="evidence" value="ECO:0007669"/>
    <property type="project" value="InterPro"/>
</dbReference>
<dbReference type="InterPro" id="IPR051693">
    <property type="entry name" value="UPF0046_metallophosphoest"/>
</dbReference>
<dbReference type="AlphaFoldDB" id="D7BCE5"/>
<dbReference type="PANTHER" id="PTHR12905">
    <property type="entry name" value="METALLOPHOSPHOESTERASE"/>
    <property type="match status" value="1"/>
</dbReference>
<feature type="domain" description="Calcineurin-like phosphoesterase" evidence="1">
    <location>
        <begin position="24"/>
        <end position="180"/>
    </location>
</feature>
<dbReference type="SUPFAM" id="SSF56300">
    <property type="entry name" value="Metallo-dependent phosphatases"/>
    <property type="match status" value="1"/>
</dbReference>
<reference evidence="2 3" key="1">
    <citation type="journal article" date="2010" name="Stand. Genomic Sci.">
        <title>Complete genome sequence of Meiothermus silvanus type strain (VI-R2).</title>
        <authorList>
            <person name="Sikorski J."/>
            <person name="Tindall B.J."/>
            <person name="Lowry S."/>
            <person name="Lucas S."/>
            <person name="Nolan M."/>
            <person name="Copeland A."/>
            <person name="Glavina Del Rio T."/>
            <person name="Tice H."/>
            <person name="Cheng J.F."/>
            <person name="Han C."/>
            <person name="Pitluck S."/>
            <person name="Liolios K."/>
            <person name="Ivanova N."/>
            <person name="Mavromatis K."/>
            <person name="Mikhailova N."/>
            <person name="Pati A."/>
            <person name="Goodwin L."/>
            <person name="Chen A."/>
            <person name="Palaniappan K."/>
            <person name="Land M."/>
            <person name="Hauser L."/>
            <person name="Chang Y.J."/>
            <person name="Jeffries C.D."/>
            <person name="Rohde M."/>
            <person name="Goker M."/>
            <person name="Woyke T."/>
            <person name="Bristow J."/>
            <person name="Eisen J.A."/>
            <person name="Markowitz V."/>
            <person name="Hugenholtz P."/>
            <person name="Kyrpides N.C."/>
            <person name="Klenk H.P."/>
            <person name="Lapidus A."/>
        </authorList>
    </citation>
    <scope>NUCLEOTIDE SEQUENCE [LARGE SCALE GENOMIC DNA]</scope>
    <source>
        <strain evidence="3">ATCC 700542 / DSM 9946 / VI-R2</strain>
    </source>
</reference>
<dbReference type="STRING" id="526227.Mesil_0919"/>
<dbReference type="Pfam" id="PF00149">
    <property type="entry name" value="Metallophos"/>
    <property type="match status" value="1"/>
</dbReference>
<evidence type="ECO:0000313" key="3">
    <source>
        <dbReference type="Proteomes" id="UP000001916"/>
    </source>
</evidence>
<dbReference type="Proteomes" id="UP000001916">
    <property type="component" value="Chromosome"/>
</dbReference>
<organism evidence="2 3">
    <name type="scientific">Allomeiothermus silvanus (strain ATCC 700542 / DSM 9946 / NBRC 106475 / NCIMB 13440 / VI-R2)</name>
    <name type="common">Thermus silvanus</name>
    <dbReference type="NCBI Taxonomy" id="526227"/>
    <lineage>
        <taxon>Bacteria</taxon>
        <taxon>Thermotogati</taxon>
        <taxon>Deinococcota</taxon>
        <taxon>Deinococci</taxon>
        <taxon>Thermales</taxon>
        <taxon>Thermaceae</taxon>
        <taxon>Allomeiothermus</taxon>
    </lineage>
</organism>
<dbReference type="InterPro" id="IPR029052">
    <property type="entry name" value="Metallo-depent_PP-like"/>
</dbReference>
<dbReference type="EMBL" id="CP002042">
    <property type="protein sequence ID" value="ADH62830.1"/>
    <property type="molecule type" value="Genomic_DNA"/>
</dbReference>
<protein>
    <submittedName>
        <fullName evidence="2">Metallophosphoesterase</fullName>
    </submittedName>
</protein>
<gene>
    <name evidence="2" type="ordered locus">Mesil_0919</name>
</gene>
<dbReference type="PANTHER" id="PTHR12905:SF0">
    <property type="entry name" value="CALCINEURIN-LIKE PHOSPHOESTERASE DOMAIN-CONTAINING PROTEIN"/>
    <property type="match status" value="1"/>
</dbReference>
<dbReference type="InterPro" id="IPR004843">
    <property type="entry name" value="Calcineurin-like_PHP"/>
</dbReference>
<proteinExistence type="predicted"/>
<accession>D7BCE5</accession>
<name>D7BCE5_ALLS1</name>
<dbReference type="OrthoDB" id="9783591at2"/>
<dbReference type="Gene3D" id="3.60.21.10">
    <property type="match status" value="1"/>
</dbReference>
<keyword evidence="3" id="KW-1185">Reference proteome</keyword>
<evidence type="ECO:0000313" key="2">
    <source>
        <dbReference type="EMBL" id="ADH62830.1"/>
    </source>
</evidence>
<dbReference type="eggNOG" id="COG2129">
    <property type="taxonomic scope" value="Bacteria"/>
</dbReference>
<dbReference type="RefSeq" id="WP_013157414.1">
    <property type="nucleotide sequence ID" value="NC_014212.1"/>
</dbReference>
<dbReference type="KEGG" id="msv:Mesil_0919"/>
<evidence type="ECO:0000259" key="1">
    <source>
        <dbReference type="Pfam" id="PF00149"/>
    </source>
</evidence>
<sequence>MRILALSDQIHPFIHQTRFPGNLPPFDLVLVAGDLPGSYIEFVATKVSVPMVFVHGNHSEEYIQDYLGNLTPPGGAIPVHGRIVDVAGVRIAGWGGVPRYNNRDFGQYTESEATARVLSWAPVLLPRRYVRGHGVDILLTHAPPPGPHAGSDFAHRGSPALALFHRLYRPRLHVHGHVHLYEAQPQREYVSPEGVRVVNAFEYTLIEL</sequence>
<dbReference type="HOGENOM" id="CLU_095253_0_0_0"/>